<proteinExistence type="predicted"/>
<name>A0A7I7K102_9MYCO</name>
<evidence type="ECO:0000256" key="1">
    <source>
        <dbReference type="SAM" id="MobiDB-lite"/>
    </source>
</evidence>
<dbReference type="EMBL" id="AP022563">
    <property type="protein sequence ID" value="BBX17735.1"/>
    <property type="molecule type" value="Genomic_DNA"/>
</dbReference>
<organism evidence="2 3">
    <name type="scientific">Mycolicibacterium duvalii</name>
    <dbReference type="NCBI Taxonomy" id="39688"/>
    <lineage>
        <taxon>Bacteria</taxon>
        <taxon>Bacillati</taxon>
        <taxon>Actinomycetota</taxon>
        <taxon>Actinomycetes</taxon>
        <taxon>Mycobacteriales</taxon>
        <taxon>Mycobacteriaceae</taxon>
        <taxon>Mycolicibacterium</taxon>
    </lineage>
</organism>
<dbReference type="KEGG" id="mdu:MDUV_25950"/>
<dbReference type="Proteomes" id="UP000467006">
    <property type="component" value="Chromosome"/>
</dbReference>
<dbReference type="AlphaFoldDB" id="A0A7I7K102"/>
<feature type="compositionally biased region" description="Low complexity" evidence="1">
    <location>
        <begin position="237"/>
        <end position="247"/>
    </location>
</feature>
<protein>
    <submittedName>
        <fullName evidence="2">Uncharacterized protein</fullName>
    </submittedName>
</protein>
<feature type="region of interest" description="Disordered" evidence="1">
    <location>
        <begin position="228"/>
        <end position="257"/>
    </location>
</feature>
<accession>A0A7I7K102</accession>
<evidence type="ECO:0000313" key="2">
    <source>
        <dbReference type="EMBL" id="BBX17735.1"/>
    </source>
</evidence>
<sequence>MRWFIRPENTAHQLRVAPRLASWDKADHPDQVRLREYLDDTKSLLAGPYTEGPWALRLDVDLPAGRDLLDMADLDNYAYLLAWHLRDRPDLVSVWCTKQHSERSFVRIEAASETAAPADVLVARTTASSSSVAYKQQIHAAVAGAQQLPEGAVRLELSFTVGPRRNWLNLWKQTIDSLDPILGRTYSNRAWHPRDGRITELGMHVAVDPTFGYEVVVGIAAASVNPAAEVVEQPGTRPQRPSAAMRRPAPPDIRRLS</sequence>
<reference evidence="2 3" key="1">
    <citation type="journal article" date="2019" name="Emerg. Microbes Infect.">
        <title>Comprehensive subspecies identification of 175 nontuberculous mycobacteria species based on 7547 genomic profiles.</title>
        <authorList>
            <person name="Matsumoto Y."/>
            <person name="Kinjo T."/>
            <person name="Motooka D."/>
            <person name="Nabeya D."/>
            <person name="Jung N."/>
            <person name="Uechi K."/>
            <person name="Horii T."/>
            <person name="Iida T."/>
            <person name="Fujita J."/>
            <person name="Nakamura S."/>
        </authorList>
    </citation>
    <scope>NUCLEOTIDE SEQUENCE [LARGE SCALE GENOMIC DNA]</scope>
    <source>
        <strain evidence="2 3">JCM 6396</strain>
    </source>
</reference>
<dbReference type="RefSeq" id="WP_179964304.1">
    <property type="nucleotide sequence ID" value="NZ_AP022563.1"/>
</dbReference>
<gene>
    <name evidence="2" type="ORF">MDUV_25950</name>
</gene>
<keyword evidence="3" id="KW-1185">Reference proteome</keyword>
<evidence type="ECO:0000313" key="3">
    <source>
        <dbReference type="Proteomes" id="UP000467006"/>
    </source>
</evidence>